<organism evidence="2 3">
    <name type="scientific">Ilyodon furcidens</name>
    <name type="common">goldbreast splitfin</name>
    <dbReference type="NCBI Taxonomy" id="33524"/>
    <lineage>
        <taxon>Eukaryota</taxon>
        <taxon>Metazoa</taxon>
        <taxon>Chordata</taxon>
        <taxon>Craniata</taxon>
        <taxon>Vertebrata</taxon>
        <taxon>Euteleostomi</taxon>
        <taxon>Actinopterygii</taxon>
        <taxon>Neopterygii</taxon>
        <taxon>Teleostei</taxon>
        <taxon>Neoteleostei</taxon>
        <taxon>Acanthomorphata</taxon>
        <taxon>Ovalentaria</taxon>
        <taxon>Atherinomorphae</taxon>
        <taxon>Cyprinodontiformes</taxon>
        <taxon>Goodeidae</taxon>
        <taxon>Ilyodon</taxon>
    </lineage>
</organism>
<dbReference type="Proteomes" id="UP001482620">
    <property type="component" value="Unassembled WGS sequence"/>
</dbReference>
<feature type="region of interest" description="Disordered" evidence="1">
    <location>
        <begin position="69"/>
        <end position="101"/>
    </location>
</feature>
<feature type="non-terminal residue" evidence="2">
    <location>
        <position position="1"/>
    </location>
</feature>
<feature type="compositionally biased region" description="Polar residues" evidence="1">
    <location>
        <begin position="69"/>
        <end position="83"/>
    </location>
</feature>
<reference evidence="2 3" key="1">
    <citation type="submission" date="2021-06" db="EMBL/GenBank/DDBJ databases">
        <authorList>
            <person name="Palmer J.M."/>
        </authorList>
    </citation>
    <scope>NUCLEOTIDE SEQUENCE [LARGE SCALE GENOMIC DNA]</scope>
    <source>
        <strain evidence="3">if_2019</strain>
        <tissue evidence="2">Muscle</tissue>
    </source>
</reference>
<evidence type="ECO:0000313" key="2">
    <source>
        <dbReference type="EMBL" id="MEQ2248032.1"/>
    </source>
</evidence>
<accession>A0ABV0UW25</accession>
<name>A0ABV0UW25_9TELE</name>
<proteinExistence type="predicted"/>
<evidence type="ECO:0000313" key="3">
    <source>
        <dbReference type="Proteomes" id="UP001482620"/>
    </source>
</evidence>
<comment type="caution">
    <text evidence="2">The sequence shown here is derived from an EMBL/GenBank/DDBJ whole genome shotgun (WGS) entry which is preliminary data.</text>
</comment>
<dbReference type="EMBL" id="JAHRIQ010082408">
    <property type="protein sequence ID" value="MEQ2248032.1"/>
    <property type="molecule type" value="Genomic_DNA"/>
</dbReference>
<keyword evidence="3" id="KW-1185">Reference proteome</keyword>
<gene>
    <name evidence="2" type="ORF">ILYODFUR_015126</name>
</gene>
<evidence type="ECO:0000256" key="1">
    <source>
        <dbReference type="SAM" id="MobiDB-lite"/>
    </source>
</evidence>
<protein>
    <submittedName>
        <fullName evidence="2">Uncharacterized protein</fullName>
    </submittedName>
</protein>
<sequence length="101" mass="10748">FFPSPRWRTLCCGCCPGMSVYAAACRDALLNSSSGSRDINRSRGGPGAAIVFQRITHQSTTNTIYSKQQANKTSSLHDGTSTMFPCGDALQSTDVPPLSST</sequence>
<feature type="compositionally biased region" description="Polar residues" evidence="1">
    <location>
        <begin position="90"/>
        <end position="101"/>
    </location>
</feature>